<protein>
    <submittedName>
        <fullName evidence="1">Uncharacterized protein</fullName>
    </submittedName>
</protein>
<keyword evidence="2" id="KW-1185">Reference proteome</keyword>
<dbReference type="Proteomes" id="UP000887013">
    <property type="component" value="Unassembled WGS sequence"/>
</dbReference>
<proteinExistence type="predicted"/>
<dbReference type="EMBL" id="BMAW01080403">
    <property type="protein sequence ID" value="GFU19436.1"/>
    <property type="molecule type" value="Genomic_DNA"/>
</dbReference>
<sequence length="137" mass="15713">MPIFSRWLKRKEIIRPYGSIFKRKLTAPHKVPCLNLNCSADRYNNRQTFQNSGSRHSPSTTGFYVDCALRKSRVQKKIDSYTIGYFFLLLCTTCHSFPVPVTFQYKVCTTEGICAPLGPPPTFFTVTTSSDRSLMVW</sequence>
<name>A0A8X6QHJ3_NEPPI</name>
<evidence type="ECO:0000313" key="2">
    <source>
        <dbReference type="Proteomes" id="UP000887013"/>
    </source>
</evidence>
<accession>A0A8X6QHJ3</accession>
<organism evidence="1 2">
    <name type="scientific">Nephila pilipes</name>
    <name type="common">Giant wood spider</name>
    <name type="synonym">Nephila maculata</name>
    <dbReference type="NCBI Taxonomy" id="299642"/>
    <lineage>
        <taxon>Eukaryota</taxon>
        <taxon>Metazoa</taxon>
        <taxon>Ecdysozoa</taxon>
        <taxon>Arthropoda</taxon>
        <taxon>Chelicerata</taxon>
        <taxon>Arachnida</taxon>
        <taxon>Araneae</taxon>
        <taxon>Araneomorphae</taxon>
        <taxon>Entelegynae</taxon>
        <taxon>Araneoidea</taxon>
        <taxon>Nephilidae</taxon>
        <taxon>Nephila</taxon>
    </lineage>
</organism>
<reference evidence="1" key="1">
    <citation type="submission" date="2020-08" db="EMBL/GenBank/DDBJ databases">
        <title>Multicomponent nature underlies the extraordinary mechanical properties of spider dragline silk.</title>
        <authorList>
            <person name="Kono N."/>
            <person name="Nakamura H."/>
            <person name="Mori M."/>
            <person name="Yoshida Y."/>
            <person name="Ohtoshi R."/>
            <person name="Malay A.D."/>
            <person name="Moran D.A.P."/>
            <person name="Tomita M."/>
            <person name="Numata K."/>
            <person name="Arakawa K."/>
        </authorList>
    </citation>
    <scope>NUCLEOTIDE SEQUENCE</scope>
</reference>
<gene>
    <name evidence="1" type="ORF">NPIL_532371</name>
</gene>
<dbReference type="AlphaFoldDB" id="A0A8X6QHJ3"/>
<evidence type="ECO:0000313" key="1">
    <source>
        <dbReference type="EMBL" id="GFU19436.1"/>
    </source>
</evidence>
<comment type="caution">
    <text evidence="1">The sequence shown here is derived from an EMBL/GenBank/DDBJ whole genome shotgun (WGS) entry which is preliminary data.</text>
</comment>